<organism evidence="1">
    <name type="scientific">marine sediment metagenome</name>
    <dbReference type="NCBI Taxonomy" id="412755"/>
    <lineage>
        <taxon>unclassified sequences</taxon>
        <taxon>metagenomes</taxon>
        <taxon>ecological metagenomes</taxon>
    </lineage>
</organism>
<accession>X0W2A5</accession>
<name>X0W2A5_9ZZZZ</name>
<evidence type="ECO:0000313" key="1">
    <source>
        <dbReference type="EMBL" id="GAG06876.1"/>
    </source>
</evidence>
<proteinExistence type="predicted"/>
<dbReference type="AlphaFoldDB" id="X0W2A5"/>
<gene>
    <name evidence="1" type="ORF">S01H1_38667</name>
</gene>
<dbReference type="EMBL" id="BARS01024354">
    <property type="protein sequence ID" value="GAG06876.1"/>
    <property type="molecule type" value="Genomic_DNA"/>
</dbReference>
<comment type="caution">
    <text evidence="1">The sequence shown here is derived from an EMBL/GenBank/DDBJ whole genome shotgun (WGS) entry which is preliminary data.</text>
</comment>
<sequence>MSAEKQRPEQSEYESSRRYVEDDGYTMSVAWVVAEKSGKLRRQIHDVDADEASDDHNECHFPKREHAVFQRRKYDECQYRGRHTNDDRCTNSLVRVIAKNSGE</sequence>
<reference evidence="1" key="1">
    <citation type="journal article" date="2014" name="Front. Microbiol.">
        <title>High frequency of phylogenetically diverse reductive dehalogenase-homologous genes in deep subseafloor sedimentary metagenomes.</title>
        <authorList>
            <person name="Kawai M."/>
            <person name="Futagami T."/>
            <person name="Toyoda A."/>
            <person name="Takaki Y."/>
            <person name="Nishi S."/>
            <person name="Hori S."/>
            <person name="Arai W."/>
            <person name="Tsubouchi T."/>
            <person name="Morono Y."/>
            <person name="Uchiyama I."/>
            <person name="Ito T."/>
            <person name="Fujiyama A."/>
            <person name="Inagaki F."/>
            <person name="Takami H."/>
        </authorList>
    </citation>
    <scope>NUCLEOTIDE SEQUENCE</scope>
    <source>
        <strain evidence="1">Expedition CK06-06</strain>
    </source>
</reference>
<protein>
    <submittedName>
        <fullName evidence="1">Uncharacterized protein</fullName>
    </submittedName>
</protein>